<dbReference type="InterPro" id="IPR027417">
    <property type="entry name" value="P-loop_NTPase"/>
</dbReference>
<dbReference type="STRING" id="1045775.SAMN05216378_4341"/>
<keyword evidence="4" id="KW-0547">Nucleotide-binding</keyword>
<comment type="similarity">
    <text evidence="1">Belongs to the CpsD/CapB family.</text>
</comment>
<evidence type="ECO:0000259" key="9">
    <source>
        <dbReference type="Pfam" id="PF13614"/>
    </source>
</evidence>
<keyword evidence="11" id="KW-1185">Reference proteome</keyword>
<dbReference type="PANTHER" id="PTHR32309">
    <property type="entry name" value="TYROSINE-PROTEIN KINASE"/>
    <property type="match status" value="1"/>
</dbReference>
<dbReference type="GO" id="GO:0042802">
    <property type="term" value="F:identical protein binding"/>
    <property type="evidence" value="ECO:0007669"/>
    <property type="project" value="UniProtKB-ARBA"/>
</dbReference>
<dbReference type="NCBIfam" id="TIGR01007">
    <property type="entry name" value="eps_fam"/>
    <property type="match status" value="1"/>
</dbReference>
<keyword evidence="5" id="KW-0418">Kinase</keyword>
<organism evidence="10 11">
    <name type="scientific">Paenibacillus catalpae</name>
    <dbReference type="NCBI Taxonomy" id="1045775"/>
    <lineage>
        <taxon>Bacteria</taxon>
        <taxon>Bacillati</taxon>
        <taxon>Bacillota</taxon>
        <taxon>Bacilli</taxon>
        <taxon>Bacillales</taxon>
        <taxon>Paenibacillaceae</taxon>
        <taxon>Paenibacillus</taxon>
    </lineage>
</organism>
<dbReference type="GO" id="GO:0005524">
    <property type="term" value="F:ATP binding"/>
    <property type="evidence" value="ECO:0007669"/>
    <property type="project" value="UniProtKB-KW"/>
</dbReference>
<dbReference type="GO" id="GO:0004715">
    <property type="term" value="F:non-membrane spanning protein tyrosine kinase activity"/>
    <property type="evidence" value="ECO:0007669"/>
    <property type="project" value="UniProtKB-EC"/>
</dbReference>
<evidence type="ECO:0000256" key="2">
    <source>
        <dbReference type="ARBA" id="ARBA00011903"/>
    </source>
</evidence>
<feature type="domain" description="AAA" evidence="9">
    <location>
        <begin position="54"/>
        <end position="183"/>
    </location>
</feature>
<dbReference type="InterPro" id="IPR025669">
    <property type="entry name" value="AAA_dom"/>
</dbReference>
<evidence type="ECO:0000256" key="7">
    <source>
        <dbReference type="ARBA" id="ARBA00023137"/>
    </source>
</evidence>
<dbReference type="InterPro" id="IPR050445">
    <property type="entry name" value="Bact_polysacc_biosynth/exp"/>
</dbReference>
<dbReference type="PANTHER" id="PTHR32309:SF13">
    <property type="entry name" value="FERRIC ENTEROBACTIN TRANSPORT PROTEIN FEPE"/>
    <property type="match status" value="1"/>
</dbReference>
<evidence type="ECO:0000256" key="3">
    <source>
        <dbReference type="ARBA" id="ARBA00022679"/>
    </source>
</evidence>
<comment type="catalytic activity">
    <reaction evidence="8">
        <text>L-tyrosyl-[protein] + ATP = O-phospho-L-tyrosyl-[protein] + ADP + H(+)</text>
        <dbReference type="Rhea" id="RHEA:10596"/>
        <dbReference type="Rhea" id="RHEA-COMP:10136"/>
        <dbReference type="Rhea" id="RHEA-COMP:20101"/>
        <dbReference type="ChEBI" id="CHEBI:15378"/>
        <dbReference type="ChEBI" id="CHEBI:30616"/>
        <dbReference type="ChEBI" id="CHEBI:46858"/>
        <dbReference type="ChEBI" id="CHEBI:61978"/>
        <dbReference type="ChEBI" id="CHEBI:456216"/>
        <dbReference type="EC" id="2.7.10.2"/>
    </reaction>
</comment>
<evidence type="ECO:0000256" key="8">
    <source>
        <dbReference type="ARBA" id="ARBA00051245"/>
    </source>
</evidence>
<keyword evidence="3" id="KW-0808">Transferase</keyword>
<name>A0A1I2DZ30_9BACL</name>
<dbReference type="OrthoDB" id="9794577at2"/>
<dbReference type="Proteomes" id="UP000198855">
    <property type="component" value="Unassembled WGS sequence"/>
</dbReference>
<keyword evidence="7" id="KW-0829">Tyrosine-protein kinase</keyword>
<dbReference type="Gene3D" id="3.40.50.300">
    <property type="entry name" value="P-loop containing nucleotide triphosphate hydrolases"/>
    <property type="match status" value="1"/>
</dbReference>
<dbReference type="EC" id="2.7.10.2" evidence="2"/>
<evidence type="ECO:0000256" key="5">
    <source>
        <dbReference type="ARBA" id="ARBA00022777"/>
    </source>
</evidence>
<accession>A0A1I2DZ30</accession>
<evidence type="ECO:0000256" key="6">
    <source>
        <dbReference type="ARBA" id="ARBA00022840"/>
    </source>
</evidence>
<dbReference type="FunFam" id="3.40.50.300:FF:000527">
    <property type="entry name" value="Tyrosine-protein kinase etk"/>
    <property type="match status" value="1"/>
</dbReference>
<dbReference type="AlphaFoldDB" id="A0A1I2DZ30"/>
<sequence>MSRSDLKIRPVVADANPTSPISEAYRTLRTNLQYAETDRPLQLLMVTSAGPEEGKSTTIMNLAVTYAQMERRIILVDADLRKPTAHFTFGLSNRTGLSHVLSGQADLKEVIKESRIPGLDVLTSGPVPPNPSELLGSSRMDDLLGKLREQYDMVLIDTPPVLAVTDAQVVASRCDGVLLVVNARTGKRQHAIKAKNALQFVQARIVGIALNQTAHRDAGPYYEYVDRT</sequence>
<proteinExistence type="inferred from homology"/>
<dbReference type="GO" id="GO:0005886">
    <property type="term" value="C:plasma membrane"/>
    <property type="evidence" value="ECO:0007669"/>
    <property type="project" value="TreeGrafter"/>
</dbReference>
<dbReference type="EMBL" id="FOMT01000004">
    <property type="protein sequence ID" value="SFE85523.1"/>
    <property type="molecule type" value="Genomic_DNA"/>
</dbReference>
<dbReference type="InterPro" id="IPR005702">
    <property type="entry name" value="Wzc-like_C"/>
</dbReference>
<protein>
    <recommendedName>
        <fullName evidence="2">non-specific protein-tyrosine kinase</fullName>
        <ecNumber evidence="2">2.7.10.2</ecNumber>
    </recommendedName>
</protein>
<evidence type="ECO:0000256" key="4">
    <source>
        <dbReference type="ARBA" id="ARBA00022741"/>
    </source>
</evidence>
<dbReference type="CDD" id="cd05387">
    <property type="entry name" value="BY-kinase"/>
    <property type="match status" value="1"/>
</dbReference>
<evidence type="ECO:0000313" key="10">
    <source>
        <dbReference type="EMBL" id="SFE85523.1"/>
    </source>
</evidence>
<dbReference type="RefSeq" id="WP_091188500.1">
    <property type="nucleotide sequence ID" value="NZ_FOMT01000004.1"/>
</dbReference>
<evidence type="ECO:0000313" key="11">
    <source>
        <dbReference type="Proteomes" id="UP000198855"/>
    </source>
</evidence>
<keyword evidence="6" id="KW-0067">ATP-binding</keyword>
<reference evidence="11" key="1">
    <citation type="submission" date="2016-10" db="EMBL/GenBank/DDBJ databases">
        <authorList>
            <person name="Varghese N."/>
            <person name="Submissions S."/>
        </authorList>
    </citation>
    <scope>NUCLEOTIDE SEQUENCE [LARGE SCALE GENOMIC DNA]</scope>
    <source>
        <strain evidence="11">CGMCC 1.10784</strain>
    </source>
</reference>
<dbReference type="SUPFAM" id="SSF52540">
    <property type="entry name" value="P-loop containing nucleoside triphosphate hydrolases"/>
    <property type="match status" value="1"/>
</dbReference>
<gene>
    <name evidence="10" type="ORF">SAMN05216378_4341</name>
</gene>
<evidence type="ECO:0000256" key="1">
    <source>
        <dbReference type="ARBA" id="ARBA00007316"/>
    </source>
</evidence>
<dbReference type="Pfam" id="PF13614">
    <property type="entry name" value="AAA_31"/>
    <property type="match status" value="1"/>
</dbReference>